<dbReference type="Pfam" id="PF04227">
    <property type="entry name" value="Indigoidine_A"/>
    <property type="match status" value="1"/>
</dbReference>
<keyword evidence="3 6" id="KW-0464">Manganese</keyword>
<evidence type="ECO:0000313" key="8">
    <source>
        <dbReference type="Proteomes" id="UP000064183"/>
    </source>
</evidence>
<protein>
    <recommendedName>
        <fullName evidence="6">Pseudouridine-5'-phosphate glycosidase</fullName>
        <shortName evidence="6">PsiMP glycosidase</shortName>
        <ecNumber evidence="6">4.2.1.70</ecNumber>
    </recommendedName>
</protein>
<evidence type="ECO:0000256" key="5">
    <source>
        <dbReference type="ARBA" id="ARBA00023295"/>
    </source>
</evidence>
<accession>A0A0U3BGT2</accession>
<keyword evidence="2 6" id="KW-0378">Hydrolase</keyword>
<dbReference type="EC" id="4.2.1.70" evidence="6"/>
<feature type="active site" description="Proton donor" evidence="6">
    <location>
        <position position="39"/>
    </location>
</feature>
<feature type="active site" description="Nucleophile" evidence="6">
    <location>
        <position position="173"/>
    </location>
</feature>
<dbReference type="AlphaFoldDB" id="A0A0U3BGT2"/>
<dbReference type="GO" id="GO:0004730">
    <property type="term" value="F:pseudouridylate synthase activity"/>
    <property type="evidence" value="ECO:0007669"/>
    <property type="project" value="UniProtKB-UniRule"/>
</dbReference>
<dbReference type="GO" id="GO:0046113">
    <property type="term" value="P:nucleobase catabolic process"/>
    <property type="evidence" value="ECO:0007669"/>
    <property type="project" value="UniProtKB-UniRule"/>
</dbReference>
<comment type="cofactor">
    <cofactor evidence="6">
        <name>Mn(2+)</name>
        <dbReference type="ChEBI" id="CHEBI:29035"/>
    </cofactor>
    <text evidence="6">Binds 1 Mn(2+) ion per subunit.</text>
</comment>
<dbReference type="PANTHER" id="PTHR42909:SF1">
    <property type="entry name" value="CARBOHYDRATE KINASE PFKB DOMAIN-CONTAINING PROTEIN"/>
    <property type="match status" value="1"/>
</dbReference>
<dbReference type="EMBL" id="CP013738">
    <property type="protein sequence ID" value="ALU96215.1"/>
    <property type="molecule type" value="Genomic_DNA"/>
</dbReference>
<dbReference type="InterPro" id="IPR007342">
    <property type="entry name" value="PsuG"/>
</dbReference>
<dbReference type="RefSeq" id="WP_010060202.1">
    <property type="nucleotide sequence ID" value="NZ_CP013738.1"/>
</dbReference>
<reference evidence="7 8" key="1">
    <citation type="journal article" date="2012" name="J. Bacteriol.">
        <title>Draft genome sequence of Streptomyces globisporus C-1027, which produces an antitumor antibiotic consisting of a nine-membered enediyne with a chromoprotein.</title>
        <authorList>
            <person name="Wang L."/>
            <person name="Wang S."/>
            <person name="He Q."/>
            <person name="Yu T."/>
            <person name="Li Q."/>
            <person name="Hong B."/>
        </authorList>
    </citation>
    <scope>NUCLEOTIDE SEQUENCE [LARGE SCALE GENOMIC DNA]</scope>
    <source>
        <strain evidence="7 8">C-1027</strain>
    </source>
</reference>
<feature type="binding site" evidence="6">
    <location>
        <position position="100"/>
    </location>
    <ligand>
        <name>substrate</name>
    </ligand>
</feature>
<keyword evidence="5 6" id="KW-0326">Glycosidase</keyword>
<dbReference type="GeneID" id="27785574"/>
<comment type="similarity">
    <text evidence="6">Belongs to the pseudouridine-5'-phosphate glycosidase family.</text>
</comment>
<dbReference type="GO" id="GO:0005737">
    <property type="term" value="C:cytoplasm"/>
    <property type="evidence" value="ECO:0007669"/>
    <property type="project" value="TreeGrafter"/>
</dbReference>
<dbReference type="GO" id="GO:0016798">
    <property type="term" value="F:hydrolase activity, acting on glycosyl bonds"/>
    <property type="evidence" value="ECO:0007669"/>
    <property type="project" value="UniProtKB-KW"/>
</dbReference>
<dbReference type="PANTHER" id="PTHR42909">
    <property type="entry name" value="ZGC:136858"/>
    <property type="match status" value="1"/>
</dbReference>
<comment type="catalytic activity">
    <reaction evidence="6">
        <text>D-ribose 5-phosphate + uracil = psi-UMP + H2O</text>
        <dbReference type="Rhea" id="RHEA:18337"/>
        <dbReference type="ChEBI" id="CHEBI:15377"/>
        <dbReference type="ChEBI" id="CHEBI:17568"/>
        <dbReference type="ChEBI" id="CHEBI:58380"/>
        <dbReference type="ChEBI" id="CHEBI:78346"/>
        <dbReference type="EC" id="4.2.1.70"/>
    </reaction>
</comment>
<dbReference type="Gene3D" id="3.40.1790.10">
    <property type="entry name" value="Indigoidine synthase domain"/>
    <property type="match status" value="1"/>
</dbReference>
<proteinExistence type="inferred from homology"/>
<evidence type="ECO:0000256" key="6">
    <source>
        <dbReference type="HAMAP-Rule" id="MF_01876"/>
    </source>
</evidence>
<evidence type="ECO:0000256" key="4">
    <source>
        <dbReference type="ARBA" id="ARBA00023239"/>
    </source>
</evidence>
<feature type="binding site" evidence="6">
    <location>
        <begin position="154"/>
        <end position="156"/>
    </location>
    <ligand>
        <name>substrate</name>
    </ligand>
</feature>
<dbReference type="InterPro" id="IPR022830">
    <property type="entry name" value="Indigdn_synthA-like"/>
</dbReference>
<sequence length="326" mass="33409">MTAVTTALHRALAADPDLLVLDEEVAEALHEGRPVVALESSAIPQGPAFPANLDLALDIDAAVRASGSVPARIALLGGKILVGMDKDRLEQFATDTSIPKVSTRGVGLTLAGGGAGGTTVSSSLLAADLAGIPVFAVAGIGGVHRDAPQSFDISADLVQFTRSRTAVVCAGAKSMLHPAWTLEWLETAGIPVIGYRCDDFPAYLSVSTGVRNPHRIDDLREIAAVAATHWQVGNDTSLLVTHPISEADGIPTADIEAALADATALAEAAGVSGPAITPYLLKAIAEATEGRTSAANRAVLLSTATLAGEFAVQMSLELAERAGESR</sequence>
<evidence type="ECO:0000256" key="2">
    <source>
        <dbReference type="ARBA" id="ARBA00022801"/>
    </source>
</evidence>
<gene>
    <name evidence="6" type="primary">psuG</name>
    <name evidence="7" type="ORF">WQO_24565</name>
</gene>
<evidence type="ECO:0000313" key="7">
    <source>
        <dbReference type="EMBL" id="ALU96215.1"/>
    </source>
</evidence>
<keyword evidence="1 6" id="KW-0479">Metal-binding</keyword>
<dbReference type="HAMAP" id="MF_01876">
    <property type="entry name" value="PsiMP_glycosidase"/>
    <property type="match status" value="1"/>
</dbReference>
<name>A0A0U3BGT2_STRGL</name>
<comment type="subunit">
    <text evidence="6">Homotrimer.</text>
</comment>
<feature type="binding site" evidence="6">
    <location>
        <position position="120"/>
    </location>
    <ligand>
        <name>substrate</name>
    </ligand>
</feature>
<evidence type="ECO:0000256" key="3">
    <source>
        <dbReference type="ARBA" id="ARBA00023211"/>
    </source>
</evidence>
<organism evidence="7 8">
    <name type="scientific">Streptomyces globisporus C-1027</name>
    <dbReference type="NCBI Taxonomy" id="1172567"/>
    <lineage>
        <taxon>Bacteria</taxon>
        <taxon>Bacillati</taxon>
        <taxon>Actinomycetota</taxon>
        <taxon>Actinomycetes</taxon>
        <taxon>Kitasatosporales</taxon>
        <taxon>Streptomycetaceae</taxon>
        <taxon>Streptomyces</taxon>
    </lineage>
</organism>
<feature type="binding site" evidence="6">
    <location>
        <position position="152"/>
    </location>
    <ligand>
        <name>Mn(2+)</name>
        <dbReference type="ChEBI" id="CHEBI:29035"/>
    </ligand>
</feature>
<keyword evidence="4 6" id="KW-0456">Lyase</keyword>
<dbReference type="STRING" id="1172567.WQO_24565"/>
<dbReference type="Proteomes" id="UP000064183">
    <property type="component" value="Chromosome"/>
</dbReference>
<comment type="function">
    <text evidence="6">Catalyzes the reversible cleavage of pseudouridine 5'-phosphate (PsiMP) to ribose 5-phosphate and uracil. Functions biologically in the cleavage direction, as part of a pseudouridine degradation pathway.</text>
</comment>
<dbReference type="KEGG" id="sgb:WQO_24565"/>
<dbReference type="SUPFAM" id="SSF110581">
    <property type="entry name" value="Indigoidine synthase A-like"/>
    <property type="match status" value="1"/>
</dbReference>
<dbReference type="GO" id="GO:0046872">
    <property type="term" value="F:metal ion binding"/>
    <property type="evidence" value="ECO:0007669"/>
    <property type="project" value="UniProtKB-KW"/>
</dbReference>
<evidence type="ECO:0000256" key="1">
    <source>
        <dbReference type="ARBA" id="ARBA00022723"/>
    </source>
</evidence>